<keyword evidence="4" id="KW-1185">Reference proteome</keyword>
<dbReference type="InterPro" id="IPR023578">
    <property type="entry name" value="Ras_GEF_dom_sf"/>
</dbReference>
<proteinExistence type="predicted"/>
<reference evidence="3" key="1">
    <citation type="submission" date="2021-06" db="EMBL/GenBank/DDBJ databases">
        <authorList>
            <consortium name="Wellcome Sanger Institute Data Sharing"/>
        </authorList>
    </citation>
    <scope>NUCLEOTIDE SEQUENCE [LARGE SCALE GENOMIC DNA]</scope>
</reference>
<evidence type="ECO:0000256" key="1">
    <source>
        <dbReference type="PROSITE-ProRule" id="PRU00135"/>
    </source>
</evidence>
<reference evidence="3" key="2">
    <citation type="submission" date="2025-08" db="UniProtKB">
        <authorList>
            <consortium name="Ensembl"/>
        </authorList>
    </citation>
    <scope>IDENTIFICATION</scope>
</reference>
<dbReference type="GO" id="GO:0032045">
    <property type="term" value="C:guanyl-nucleotide exchange factor complex"/>
    <property type="evidence" value="ECO:0007669"/>
    <property type="project" value="TreeGrafter"/>
</dbReference>
<keyword evidence="1" id="KW-0344">Guanine-nucleotide releasing factor</keyword>
<organism evidence="3 4">
    <name type="scientific">Erpetoichthys calabaricus</name>
    <name type="common">Rope fish</name>
    <name type="synonym">Calamoichthys calabaricus</name>
    <dbReference type="NCBI Taxonomy" id="27687"/>
    <lineage>
        <taxon>Eukaryota</taxon>
        <taxon>Metazoa</taxon>
        <taxon>Chordata</taxon>
        <taxon>Craniata</taxon>
        <taxon>Vertebrata</taxon>
        <taxon>Euteleostomi</taxon>
        <taxon>Actinopterygii</taxon>
        <taxon>Polypteriformes</taxon>
        <taxon>Polypteridae</taxon>
        <taxon>Erpetoichthys</taxon>
    </lineage>
</organism>
<dbReference type="Gene3D" id="1.20.870.10">
    <property type="entry name" value="Son of sevenless (SoS) protein Chain: S domain 1"/>
    <property type="match status" value="1"/>
</dbReference>
<accession>A0A8C4SEZ0</accession>
<dbReference type="GeneTree" id="ENSGT00390000011408"/>
<dbReference type="Proteomes" id="UP000694620">
    <property type="component" value="Chromosome 2"/>
</dbReference>
<feature type="domain" description="N-terminal Ras-GEF" evidence="2">
    <location>
        <begin position="74"/>
        <end position="197"/>
    </location>
</feature>
<sequence>MELEEMRSKIEFLNLSKNYLDMLCLEQWGLEPTLLTMLAVHGTGDEAALLNHFEDTSFLTFHTVKMRGKGHLNSTKILQAGTPLGLICHLFARKAFLEGYVQQFLYTFRYFCSPKEFLQFLINTFNSTISLNCTSDLGKIHNRTLDLLQAWIEDCRQVDFTPNTTLLNTLEDFIRNKVIPVDSRGEQILAFLQSKPEKKRNSIINVGCHTSMSIDDNDSKSLHALSKKLSREDSLRKSFHWKPSRSGEAHNLLPNEKQYTIAALPRPFYASMVDAFSGSSLKSEEKNPLVQTEYGTLQIHQQLTLLQQVLKHILSCRKQKITYKTV</sequence>
<dbReference type="InterPro" id="IPR029899">
    <property type="entry name" value="KNDC1"/>
</dbReference>
<dbReference type="SMART" id="SM00229">
    <property type="entry name" value="RasGEFN"/>
    <property type="match status" value="1"/>
</dbReference>
<dbReference type="GO" id="GO:0007264">
    <property type="term" value="P:small GTPase-mediated signal transduction"/>
    <property type="evidence" value="ECO:0007669"/>
    <property type="project" value="InterPro"/>
</dbReference>
<dbReference type="PROSITE" id="PS50212">
    <property type="entry name" value="RASGEF_NTER"/>
    <property type="match status" value="1"/>
</dbReference>
<dbReference type="AlphaFoldDB" id="A0A8C4SEZ0"/>
<protein>
    <recommendedName>
        <fullName evidence="2">N-terminal Ras-GEF domain-containing protein</fullName>
    </recommendedName>
</protein>
<dbReference type="SUPFAM" id="SSF48366">
    <property type="entry name" value="Ras GEF"/>
    <property type="match status" value="1"/>
</dbReference>
<dbReference type="PANTHER" id="PTHR21560:SF0">
    <property type="entry name" value="KINASE NON-CATALYTIC C-LOBE DOMAIN-CONTAINING PROTEIN 1"/>
    <property type="match status" value="1"/>
</dbReference>
<dbReference type="Pfam" id="PF00618">
    <property type="entry name" value="RasGEF_N"/>
    <property type="match status" value="1"/>
</dbReference>
<evidence type="ECO:0000313" key="4">
    <source>
        <dbReference type="Proteomes" id="UP000694620"/>
    </source>
</evidence>
<dbReference type="GO" id="GO:0048814">
    <property type="term" value="P:regulation of dendrite morphogenesis"/>
    <property type="evidence" value="ECO:0007669"/>
    <property type="project" value="TreeGrafter"/>
</dbReference>
<dbReference type="CDD" id="cd06224">
    <property type="entry name" value="REM"/>
    <property type="match status" value="1"/>
</dbReference>
<reference evidence="3" key="3">
    <citation type="submission" date="2025-09" db="UniProtKB">
        <authorList>
            <consortium name="Ensembl"/>
        </authorList>
    </citation>
    <scope>IDENTIFICATION</scope>
</reference>
<dbReference type="InterPro" id="IPR000651">
    <property type="entry name" value="Ras-like_Gua-exchang_fac_N"/>
</dbReference>
<dbReference type="GO" id="GO:0043025">
    <property type="term" value="C:neuronal cell body"/>
    <property type="evidence" value="ECO:0007669"/>
    <property type="project" value="TreeGrafter"/>
</dbReference>
<dbReference type="GO" id="GO:0005085">
    <property type="term" value="F:guanyl-nucleotide exchange factor activity"/>
    <property type="evidence" value="ECO:0007669"/>
    <property type="project" value="UniProtKB-KW"/>
</dbReference>
<dbReference type="PANTHER" id="PTHR21560">
    <property type="entry name" value="VERY KIND PROTEIN"/>
    <property type="match status" value="1"/>
</dbReference>
<name>A0A8C4SEZ0_ERPCA</name>
<evidence type="ECO:0000259" key="2">
    <source>
        <dbReference type="PROSITE" id="PS50212"/>
    </source>
</evidence>
<evidence type="ECO:0000313" key="3">
    <source>
        <dbReference type="Ensembl" id="ENSECRP00000015445.1"/>
    </source>
</evidence>
<dbReference type="GO" id="GO:0030425">
    <property type="term" value="C:dendrite"/>
    <property type="evidence" value="ECO:0007669"/>
    <property type="project" value="TreeGrafter"/>
</dbReference>
<dbReference type="Ensembl" id="ENSECRT00000015719.1">
    <property type="protein sequence ID" value="ENSECRP00000015445.1"/>
    <property type="gene ID" value="ENSECRG00000010313.1"/>
</dbReference>